<comment type="caution">
    <text evidence="6">The sequence shown here is derived from an EMBL/GenBank/DDBJ whole genome shotgun (WGS) entry which is preliminary data.</text>
</comment>
<dbReference type="CDD" id="cd08551">
    <property type="entry name" value="Fe-ADH"/>
    <property type="match status" value="1"/>
</dbReference>
<dbReference type="InterPro" id="IPR039697">
    <property type="entry name" value="Alcohol_dehydrogenase_Fe"/>
</dbReference>
<evidence type="ECO:0000313" key="6">
    <source>
        <dbReference type="EMBL" id="KHD86249.1"/>
    </source>
</evidence>
<evidence type="ECO:0000256" key="1">
    <source>
        <dbReference type="ARBA" id="ARBA00007358"/>
    </source>
</evidence>
<keyword evidence="2" id="KW-0560">Oxidoreductase</keyword>
<dbReference type="GO" id="GO:0004022">
    <property type="term" value="F:alcohol dehydrogenase (NAD+) activity"/>
    <property type="evidence" value="ECO:0007669"/>
    <property type="project" value="TreeGrafter"/>
</dbReference>
<dbReference type="FunFam" id="3.40.50.1970:FF:000003">
    <property type="entry name" value="Alcohol dehydrogenase, iron-containing"/>
    <property type="match status" value="1"/>
</dbReference>
<reference evidence="6 7" key="1">
    <citation type="submission" date="2014-10" db="EMBL/GenBank/DDBJ databases">
        <title>Draft genome of phytase producing Bacillus ginsengihumi strain M2.11.</title>
        <authorList>
            <person name="Toymentseva A."/>
            <person name="Boulygina E.A."/>
            <person name="Kazakov S.V."/>
            <person name="Kayumov I."/>
            <person name="Suleimanova A.D."/>
            <person name="Mardanova A.M."/>
            <person name="Maria S.N."/>
            <person name="Sergey M.Y."/>
            <person name="Sharipova M.R."/>
        </authorList>
    </citation>
    <scope>NUCLEOTIDE SEQUENCE [LARGE SCALE GENOMIC DNA]</scope>
    <source>
        <strain evidence="6 7">M2.11</strain>
    </source>
</reference>
<dbReference type="RefSeq" id="WP_035353542.1">
    <property type="nucleotide sequence ID" value="NZ_JRUN01000008.1"/>
</dbReference>
<evidence type="ECO:0000256" key="2">
    <source>
        <dbReference type="ARBA" id="ARBA00023002"/>
    </source>
</evidence>
<sequence>MSYSYFMPTRVLCGNKLSDQIGEVIQELGVQKILIVTDKGIQHARLLEGIVQSLLDVKLDYEIYNEVEPNPSSETIEKGTKFLKEHRFEAVLGVGGGSSIDTAKAIAIMATNPGSILDYEGVGKIKVAPIPIIAVPTTAGTGSEVTNSTVITNKETSFKLGVLSSFVYPKLAILDPVLTLHLPQSITASTGMDALTHAIESYTSKAANPVSQALALKAIKLIGENLTKAYFVGTEIVYREKMLIASMMAGAAFAQSRLGNVHAISHTLGGVFNIPHGIANAVLLPFVMEFNLPACIDQYKDIAVALGIDITGLSTVKAAEKAVNYVIEMNKKMNIPSNIKELGVNMEQLNKLVKDSMRSGNVDVNPRLTNSDDIQQIIENAYNGKLKAFLR</sequence>
<dbReference type="Pfam" id="PF25137">
    <property type="entry name" value="ADH_Fe_C"/>
    <property type="match status" value="1"/>
</dbReference>
<proteinExistence type="inferred from homology"/>
<dbReference type="AlphaFoldDB" id="A0A0A6VHZ6"/>
<dbReference type="InterPro" id="IPR018211">
    <property type="entry name" value="ADH_Fe_CS"/>
</dbReference>
<dbReference type="InterPro" id="IPR056798">
    <property type="entry name" value="ADH_Fe_C"/>
</dbReference>
<comment type="similarity">
    <text evidence="1">Belongs to the iron-containing alcohol dehydrogenase family.</text>
</comment>
<accession>A0A0A6VHZ6</accession>
<dbReference type="Proteomes" id="UP000030588">
    <property type="component" value="Unassembled WGS sequence"/>
</dbReference>
<name>A0A0A6VHZ6_9BACI</name>
<feature type="domain" description="Alcohol dehydrogenase iron-type/glycerol dehydrogenase GldA" evidence="4">
    <location>
        <begin position="8"/>
        <end position="176"/>
    </location>
</feature>
<keyword evidence="3" id="KW-0520">NAD</keyword>
<dbReference type="Pfam" id="PF00465">
    <property type="entry name" value="Fe-ADH"/>
    <property type="match status" value="1"/>
</dbReference>
<organism evidence="6 7">
    <name type="scientific">Heyndrickxia ginsengihumi</name>
    <dbReference type="NCBI Taxonomy" id="363870"/>
    <lineage>
        <taxon>Bacteria</taxon>
        <taxon>Bacillati</taxon>
        <taxon>Bacillota</taxon>
        <taxon>Bacilli</taxon>
        <taxon>Bacillales</taxon>
        <taxon>Bacillaceae</taxon>
        <taxon>Heyndrickxia</taxon>
    </lineage>
</organism>
<evidence type="ECO:0000256" key="3">
    <source>
        <dbReference type="ARBA" id="ARBA00023027"/>
    </source>
</evidence>
<dbReference type="OrthoDB" id="9815791at2"/>
<dbReference type="GO" id="GO:0046872">
    <property type="term" value="F:metal ion binding"/>
    <property type="evidence" value="ECO:0007669"/>
    <property type="project" value="InterPro"/>
</dbReference>
<dbReference type="EMBL" id="JRUN01000008">
    <property type="protein sequence ID" value="KHD86249.1"/>
    <property type="molecule type" value="Genomic_DNA"/>
</dbReference>
<evidence type="ECO:0000259" key="4">
    <source>
        <dbReference type="Pfam" id="PF00465"/>
    </source>
</evidence>
<gene>
    <name evidence="6" type="ORF">NG54_04310</name>
</gene>
<dbReference type="PROSITE" id="PS00060">
    <property type="entry name" value="ADH_IRON_2"/>
    <property type="match status" value="1"/>
</dbReference>
<evidence type="ECO:0000313" key="7">
    <source>
        <dbReference type="Proteomes" id="UP000030588"/>
    </source>
</evidence>
<dbReference type="FunFam" id="1.20.1090.10:FF:000001">
    <property type="entry name" value="Aldehyde-alcohol dehydrogenase"/>
    <property type="match status" value="1"/>
</dbReference>
<dbReference type="PANTHER" id="PTHR11496:SF102">
    <property type="entry name" value="ALCOHOL DEHYDROGENASE 4"/>
    <property type="match status" value="1"/>
</dbReference>
<dbReference type="STRING" id="363870.NG54_04310"/>
<dbReference type="SUPFAM" id="SSF56796">
    <property type="entry name" value="Dehydroquinate synthase-like"/>
    <property type="match status" value="1"/>
</dbReference>
<dbReference type="Gene3D" id="1.20.1090.10">
    <property type="entry name" value="Dehydroquinate synthase-like - alpha domain"/>
    <property type="match status" value="1"/>
</dbReference>
<dbReference type="Gene3D" id="3.40.50.1970">
    <property type="match status" value="1"/>
</dbReference>
<dbReference type="PANTHER" id="PTHR11496">
    <property type="entry name" value="ALCOHOL DEHYDROGENASE"/>
    <property type="match status" value="1"/>
</dbReference>
<dbReference type="InterPro" id="IPR001670">
    <property type="entry name" value="ADH_Fe/GldA"/>
</dbReference>
<feature type="domain" description="Fe-containing alcohol dehydrogenase-like C-terminal" evidence="5">
    <location>
        <begin position="187"/>
        <end position="382"/>
    </location>
</feature>
<evidence type="ECO:0000259" key="5">
    <source>
        <dbReference type="Pfam" id="PF25137"/>
    </source>
</evidence>
<dbReference type="PROSITE" id="PS00913">
    <property type="entry name" value="ADH_IRON_1"/>
    <property type="match status" value="1"/>
</dbReference>
<protein>
    <submittedName>
        <fullName evidence="6">Alcohol dehydrogenase</fullName>
    </submittedName>
</protein>